<feature type="region of interest" description="Disordered" evidence="2">
    <location>
        <begin position="436"/>
        <end position="457"/>
    </location>
</feature>
<feature type="coiled-coil region" evidence="1">
    <location>
        <begin position="516"/>
        <end position="604"/>
    </location>
</feature>
<gene>
    <name evidence="3" type="ORF">CYCCA115_LOCUS10241</name>
</gene>
<feature type="compositionally biased region" description="Low complexity" evidence="2">
    <location>
        <begin position="18"/>
        <end position="34"/>
    </location>
</feature>
<accession>A0AAD2CUE6</accession>
<feature type="compositionally biased region" description="Low complexity" evidence="2">
    <location>
        <begin position="44"/>
        <end position="60"/>
    </location>
</feature>
<evidence type="ECO:0000313" key="4">
    <source>
        <dbReference type="Proteomes" id="UP001295423"/>
    </source>
</evidence>
<feature type="coiled-coil region" evidence="1">
    <location>
        <begin position="213"/>
        <end position="311"/>
    </location>
</feature>
<feature type="compositionally biased region" description="Polar residues" evidence="2">
    <location>
        <begin position="1"/>
        <end position="11"/>
    </location>
</feature>
<evidence type="ECO:0000313" key="3">
    <source>
        <dbReference type="EMBL" id="CAJ1946100.1"/>
    </source>
</evidence>
<evidence type="ECO:0000256" key="1">
    <source>
        <dbReference type="SAM" id="Coils"/>
    </source>
</evidence>
<name>A0AAD2CUE6_9STRA</name>
<keyword evidence="4" id="KW-1185">Reference proteome</keyword>
<feature type="coiled-coil region" evidence="1">
    <location>
        <begin position="655"/>
        <end position="802"/>
    </location>
</feature>
<keyword evidence="1" id="KW-0175">Coiled coil</keyword>
<sequence length="825" mass="94393">MRDYAQYSSRIPSPRFKTGNTVNTNTQGRNGNQTLSDKRDRESTSTVASSTSSQQPAPQHASILNSTSLKAYDALSLRQHGAEATIVKLREALEENLTKDETAKASLAKSDAIILELRSTIRQLKKEKETIECNTSQQKSSNHSNAQVLELQKRVQELQNKLAVSQSSSNDGQVGELQIQLDRAHAQILTADMVRKELEDTLEAEQYTWELRVQDQERTIALMQEQIQTLTQDLEACRSQWKEAEVGWNSQLNELQQQLTQARARMATTQALKSGSQDQLMTKINQLERERAELQTCLDETLQELEAVDQEGHTKHGRAADEGEVVESLQHLLRWIAQESISETTLQNMPRTSSELLNRIRKALEAWIAKEKVSVSRRDEKAVKELKSRVNVYEQELKSREESSAELRESLKEAVTLLKPLQDAVTKGELEKRELQDKLKKAQTARPRNGGNNPVLESQLRENNFKIKELEDEVMSLQQQVEEHKQLATARESLLKAANNPVTNMPRNHNDSVSKIQRAREELRRKRETEGNLQQLLKDAQTRFHSLHEQNEQVVANNRDLQGQLKNAQDRLTSNGDLTIEEKLERSQRELSQRNAQVKQLQAALQGGGTTSPVDLSQELLATRNELAQKEHAERILNKSLKEALGLLKPLQMHLEDAEKEKMEVSKELRSLRKRFRQLQMGEIEDLSKSESINLIDGEVRVEELEEAVRQLEEENSQLHDALEDNVMGGTEDSKTRQRMVELNSRYEVTQNKLEDALVENHSLTKTLKQRELQEKQRIEEIRVLRERLHKMENELGDAQAIVDEFAVSDIGKMRRNIANQRQMV</sequence>
<dbReference type="EMBL" id="CAKOGP040001580">
    <property type="protein sequence ID" value="CAJ1946100.1"/>
    <property type="molecule type" value="Genomic_DNA"/>
</dbReference>
<proteinExistence type="predicted"/>
<dbReference type="AlphaFoldDB" id="A0AAD2CUE6"/>
<feature type="coiled-coil region" evidence="1">
    <location>
        <begin position="114"/>
        <end position="168"/>
    </location>
</feature>
<protein>
    <submittedName>
        <fullName evidence="3">Uncharacterized protein</fullName>
    </submittedName>
</protein>
<evidence type="ECO:0000256" key="2">
    <source>
        <dbReference type="SAM" id="MobiDB-lite"/>
    </source>
</evidence>
<organism evidence="3 4">
    <name type="scientific">Cylindrotheca closterium</name>
    <dbReference type="NCBI Taxonomy" id="2856"/>
    <lineage>
        <taxon>Eukaryota</taxon>
        <taxon>Sar</taxon>
        <taxon>Stramenopiles</taxon>
        <taxon>Ochrophyta</taxon>
        <taxon>Bacillariophyta</taxon>
        <taxon>Bacillariophyceae</taxon>
        <taxon>Bacillariophycidae</taxon>
        <taxon>Bacillariales</taxon>
        <taxon>Bacillariaceae</taxon>
        <taxon>Cylindrotheca</taxon>
    </lineage>
</organism>
<feature type="region of interest" description="Disordered" evidence="2">
    <location>
        <begin position="1"/>
        <end position="60"/>
    </location>
</feature>
<dbReference type="Proteomes" id="UP001295423">
    <property type="component" value="Unassembled WGS sequence"/>
</dbReference>
<comment type="caution">
    <text evidence="3">The sequence shown here is derived from an EMBL/GenBank/DDBJ whole genome shotgun (WGS) entry which is preliminary data.</text>
</comment>
<reference evidence="3" key="1">
    <citation type="submission" date="2023-08" db="EMBL/GenBank/DDBJ databases">
        <authorList>
            <person name="Audoor S."/>
            <person name="Bilcke G."/>
        </authorList>
    </citation>
    <scope>NUCLEOTIDE SEQUENCE</scope>
</reference>